<dbReference type="GO" id="GO:0005829">
    <property type="term" value="C:cytosol"/>
    <property type="evidence" value="ECO:0007669"/>
    <property type="project" value="TreeGrafter"/>
</dbReference>
<gene>
    <name evidence="3" type="ORF">M23134_03424</name>
</gene>
<dbReference type="SUPFAM" id="SSF53756">
    <property type="entry name" value="UDP-Glycosyltransferase/glycogen phosphorylase"/>
    <property type="match status" value="1"/>
</dbReference>
<dbReference type="GO" id="GO:0008713">
    <property type="term" value="F:ADP-heptose-lipopolysaccharide heptosyltransferase activity"/>
    <property type="evidence" value="ECO:0007669"/>
    <property type="project" value="TreeGrafter"/>
</dbReference>
<comment type="caution">
    <text evidence="3">The sequence shown here is derived from an EMBL/GenBank/DDBJ whole genome shotgun (WGS) entry which is preliminary data.</text>
</comment>
<proteinExistence type="predicted"/>
<dbReference type="PANTHER" id="PTHR30160">
    <property type="entry name" value="TETRAACYLDISACCHARIDE 4'-KINASE-RELATED"/>
    <property type="match status" value="1"/>
</dbReference>
<keyword evidence="1" id="KW-0328">Glycosyltransferase</keyword>
<dbReference type="AlphaFoldDB" id="A1ZMY2"/>
<dbReference type="InterPro" id="IPR002201">
    <property type="entry name" value="Glyco_trans_9"/>
</dbReference>
<dbReference type="OrthoDB" id="9768048at2"/>
<accession>A1ZMY2</accession>
<dbReference type="Gene3D" id="3.40.50.2000">
    <property type="entry name" value="Glycogen Phosphorylase B"/>
    <property type="match status" value="2"/>
</dbReference>
<keyword evidence="2 3" id="KW-0808">Transferase</keyword>
<dbReference type="InterPro" id="IPR051199">
    <property type="entry name" value="LPS_LOS_Heptosyltrfase"/>
</dbReference>
<dbReference type="Pfam" id="PF01075">
    <property type="entry name" value="Glyco_transf_9"/>
    <property type="match status" value="1"/>
</dbReference>
<dbReference type="CDD" id="cd03789">
    <property type="entry name" value="GT9_LPS_heptosyltransferase"/>
    <property type="match status" value="1"/>
</dbReference>
<evidence type="ECO:0000256" key="1">
    <source>
        <dbReference type="ARBA" id="ARBA00022676"/>
    </source>
</evidence>
<sequence>MQKILLIQTAFIGDVILGTAVIEKIHAFYPEAKIDFLLRKGNESLLEGHPLLNEVLVWNKQENKKKNMFRMISRIRQNRYDVVVNMQRFFATGLMTAFSRAPQRIGFKKNPLAWLFSKKVAYQYGDSIHEVDRVLGLVAHLTNGQRVRPKLYPTQAQFAKVATYRQNTPYICMAPTSVWFTKQFLQERWIELLRAIAQKYDTPPQVYLLGAPGDKAACEQIMADAQYPSIKNLAGELTLLESAALMQNAQMNYVNDSAPMHLASSMNASSCTIYCSTAPSFGYGPLSDNATIVQVPDLPCRPCGLHGHAACPKGHFDCAQKIEMGELLGALE</sequence>
<evidence type="ECO:0000313" key="4">
    <source>
        <dbReference type="Proteomes" id="UP000004095"/>
    </source>
</evidence>
<evidence type="ECO:0000256" key="2">
    <source>
        <dbReference type="ARBA" id="ARBA00022679"/>
    </source>
</evidence>
<keyword evidence="4" id="KW-1185">Reference proteome</keyword>
<evidence type="ECO:0000313" key="3">
    <source>
        <dbReference type="EMBL" id="EAY28163.1"/>
    </source>
</evidence>
<dbReference type="GO" id="GO:0009244">
    <property type="term" value="P:lipopolysaccharide core region biosynthetic process"/>
    <property type="evidence" value="ECO:0007669"/>
    <property type="project" value="TreeGrafter"/>
</dbReference>
<organism evidence="3 4">
    <name type="scientific">Microscilla marina ATCC 23134</name>
    <dbReference type="NCBI Taxonomy" id="313606"/>
    <lineage>
        <taxon>Bacteria</taxon>
        <taxon>Pseudomonadati</taxon>
        <taxon>Bacteroidota</taxon>
        <taxon>Cytophagia</taxon>
        <taxon>Cytophagales</taxon>
        <taxon>Microscillaceae</taxon>
        <taxon>Microscilla</taxon>
    </lineage>
</organism>
<name>A1ZMY2_MICM2</name>
<protein>
    <submittedName>
        <fullName evidence="3">Lipopolysaccharide heptosyltransferase II, putative</fullName>
    </submittedName>
</protein>
<dbReference type="EMBL" id="AAWS01000017">
    <property type="protein sequence ID" value="EAY28163.1"/>
    <property type="molecule type" value="Genomic_DNA"/>
</dbReference>
<dbReference type="PANTHER" id="PTHR30160:SF1">
    <property type="entry name" value="LIPOPOLYSACCHARIDE 1,2-N-ACETYLGLUCOSAMINETRANSFERASE-RELATED"/>
    <property type="match status" value="1"/>
</dbReference>
<reference evidence="3 4" key="1">
    <citation type="submission" date="2007-01" db="EMBL/GenBank/DDBJ databases">
        <authorList>
            <person name="Haygood M."/>
            <person name="Podell S."/>
            <person name="Anderson C."/>
            <person name="Hopkinson B."/>
            <person name="Roe K."/>
            <person name="Barbeau K."/>
            <person name="Gaasterland T."/>
            <person name="Ferriera S."/>
            <person name="Johnson J."/>
            <person name="Kravitz S."/>
            <person name="Beeson K."/>
            <person name="Sutton G."/>
            <person name="Rogers Y.-H."/>
            <person name="Friedman R."/>
            <person name="Frazier M."/>
            <person name="Venter J.C."/>
        </authorList>
    </citation>
    <scope>NUCLEOTIDE SEQUENCE [LARGE SCALE GENOMIC DNA]</scope>
    <source>
        <strain evidence="3 4">ATCC 23134</strain>
    </source>
</reference>
<dbReference type="Proteomes" id="UP000004095">
    <property type="component" value="Unassembled WGS sequence"/>
</dbReference>
<dbReference type="eggNOG" id="COG0859">
    <property type="taxonomic scope" value="Bacteria"/>
</dbReference>